<dbReference type="RefSeq" id="WP_184552312.1">
    <property type="nucleotide sequence ID" value="NZ_JACHKS010000001.1"/>
</dbReference>
<keyword evidence="2" id="KW-1185">Reference proteome</keyword>
<reference evidence="1 2" key="1">
    <citation type="submission" date="2020-08" db="EMBL/GenBank/DDBJ databases">
        <title>Functional genomics of gut bacteria from endangered species of beetles.</title>
        <authorList>
            <person name="Carlos-Shanley C."/>
        </authorList>
    </citation>
    <scope>NUCLEOTIDE SEQUENCE [LARGE SCALE GENOMIC DNA]</scope>
    <source>
        <strain evidence="1 2">S00068</strain>
    </source>
</reference>
<protein>
    <recommendedName>
        <fullName evidence="3">Transposase</fullName>
    </recommendedName>
</protein>
<evidence type="ECO:0000313" key="2">
    <source>
        <dbReference type="Proteomes" id="UP000587367"/>
    </source>
</evidence>
<evidence type="ECO:0000313" key="1">
    <source>
        <dbReference type="EMBL" id="MBB6329345.1"/>
    </source>
</evidence>
<comment type="caution">
    <text evidence="1">The sequence shown here is derived from an EMBL/GenBank/DDBJ whole genome shotgun (WGS) entry which is preliminary data.</text>
</comment>
<proteinExistence type="predicted"/>
<sequence length="64" mass="7450">MKTFPYPNYCKKAVSIETAFFSYSKSLHLILDSYGIAMGVQKTQQYAEFLFISWLENAKALFLR</sequence>
<dbReference type="EMBL" id="JACHKS010000001">
    <property type="protein sequence ID" value="MBB6329345.1"/>
    <property type="molecule type" value="Genomic_DNA"/>
</dbReference>
<dbReference type="Proteomes" id="UP000587367">
    <property type="component" value="Unassembled WGS sequence"/>
</dbReference>
<evidence type="ECO:0008006" key="3">
    <source>
        <dbReference type="Google" id="ProtNLM"/>
    </source>
</evidence>
<accession>A0ABR6PUH3</accession>
<organism evidence="1 2">
    <name type="scientific">Chryseobacterium sediminis</name>
    <dbReference type="NCBI Taxonomy" id="1679494"/>
    <lineage>
        <taxon>Bacteria</taxon>
        <taxon>Pseudomonadati</taxon>
        <taxon>Bacteroidota</taxon>
        <taxon>Flavobacteriia</taxon>
        <taxon>Flavobacteriales</taxon>
        <taxon>Weeksellaceae</taxon>
        <taxon>Chryseobacterium group</taxon>
        <taxon>Chryseobacterium</taxon>
    </lineage>
</organism>
<name>A0ABR6PUH3_9FLAO</name>
<gene>
    <name evidence="1" type="ORF">HNP24_000295</name>
</gene>